<evidence type="ECO:0008006" key="3">
    <source>
        <dbReference type="Google" id="ProtNLM"/>
    </source>
</evidence>
<sequence length="127" mass="13645">MTGYVATERKALIDTLTDMLGDLATVVTIDAQEARPLPGKIAVLIDPPEITFDGWQFVTPVWTVNLIAGTMATQTAAMDLLIDAVERLQGLHLNMKDAKPSTFSIAGVGSLAAYTITLNPLEITEDE</sequence>
<comment type="caution">
    <text evidence="1">The sequence shown here is derived from an EMBL/GenBank/DDBJ whole genome shotgun (WGS) entry which is preliminary data.</text>
</comment>
<dbReference type="AlphaFoldDB" id="A0A229VZY2"/>
<evidence type="ECO:0000313" key="1">
    <source>
        <dbReference type="EMBL" id="OXN01116.1"/>
    </source>
</evidence>
<evidence type="ECO:0000313" key="2">
    <source>
        <dbReference type="Proteomes" id="UP000215433"/>
    </source>
</evidence>
<reference evidence="1 2" key="1">
    <citation type="submission" date="2017-05" db="EMBL/GenBank/DDBJ databases">
        <title>Bifidobacterium vansinderenii sp. nov.</title>
        <authorList>
            <person name="Lugli G.A."/>
            <person name="Duranti S."/>
            <person name="Mangifesta M."/>
        </authorList>
    </citation>
    <scope>NUCLEOTIDE SEQUENCE [LARGE SCALE GENOMIC DNA]</scope>
    <source>
        <strain evidence="1 2">Tam10B</strain>
    </source>
</reference>
<organism evidence="1 2">
    <name type="scientific">Bifidobacterium vansinderenii</name>
    <dbReference type="NCBI Taxonomy" id="1984871"/>
    <lineage>
        <taxon>Bacteria</taxon>
        <taxon>Bacillati</taxon>
        <taxon>Actinomycetota</taxon>
        <taxon>Actinomycetes</taxon>
        <taxon>Bifidobacteriales</taxon>
        <taxon>Bifidobacteriaceae</taxon>
        <taxon>Bifidobacterium</taxon>
    </lineage>
</organism>
<keyword evidence="2" id="KW-1185">Reference proteome</keyword>
<dbReference type="Proteomes" id="UP000215433">
    <property type="component" value="Unassembled WGS sequence"/>
</dbReference>
<dbReference type="RefSeq" id="WP_093959878.1">
    <property type="nucleotide sequence ID" value="NZ_NEWD01000006.1"/>
</dbReference>
<dbReference type="EMBL" id="NEWD01000006">
    <property type="protein sequence ID" value="OXN01116.1"/>
    <property type="molecule type" value="Genomic_DNA"/>
</dbReference>
<accession>A0A229VZY2</accession>
<name>A0A229VZY2_9BIFI</name>
<dbReference type="OrthoDB" id="3237505at2"/>
<protein>
    <recommendedName>
        <fullName evidence="3">Phage protein</fullName>
    </recommendedName>
</protein>
<proteinExistence type="predicted"/>
<gene>
    <name evidence="1" type="ORF">Tam10B_0695</name>
</gene>